<sequence>MKQNTKLNLQKADFYSGNLKEIIMDRMLVFQSQRDTFQKAVEKTKNKLDQSFLKDFESMYGFKPGQEILEWENLKKAYKSIMYEVADVWNMIDHHSAEEEEMEENEEGGFEYAISSTERLIKIKDPEEVLSWLVGTYSGLMFLFNGSYAFASDGGGDTCWINLLPNEKESIEVNHYNHEIGVLENLPYYSISHFIADNWTNETNESYDDEEDEEFEEINSDKKEKEPILVSKIKDSLIRSFEKEATKIYENKPIYHNSLDMFERSAWLLGHSYGDPAYAFTEKLADAPSYTTWEEEKPEIKKYPNLAAYWIIHHFYLKNDDACRETIKLATKSKGKIIPTLSKHILGYLDGNLKTLFNVPSEKVEKIRTQTFGNADPKQIEPKNVQLYNDSLGLSNLKTISKKELESRMKTDSDLFQLIEDYPDDVTTHDTILKEISKKDPNLKRVIEDYFRERMDSAYNTWPYNPEKLEKRLSTVINAAFRQGLKYDADNKKAFCGITKTIGMLDDDKAMISLREAVHKLKQDDPRMEYVVEALINSDHKESRSVLADAAWRTFETLDNVKEINQKVQKEGPTLNNMFTAYTHLNEALQERILTLDEVSVELIKKLFTYRDHFKYFGMSVGNAFAVCAHLGLNEHIGIIEDYLKKSFQIKGKDKGSYLELRLIINISEAAIAWAKMEPEKAKPELSKFFTEADKSNDPGIAIDLKACYVAGLLFLEPDNKEYLNFAERILGNKGDQIRVYGIIRCIKKKKIVKLKDYLWYHIYADPNPMVDYSWSYIEVEARSAWETLTGTEAPKFDDSDEYASALSKKKTLLPEAILHPEKYSIQHVFEKIQESKYKHEDVVRYGGPWLVESLRYSLDEYKYSGSYDRWEAIKALFIQGRGVYPYFIEIFNLPYVAPSWKAYLLQFMRVMEPESIKWNQIFKMDSNTIKTQLENPSPEWYVWQDLLAARLFLLDGESSFEIISQVIKNRLDMTNHESYDSSIYEESLGLRLPLLLRWFGKKGDDLIQKHWKETKPNSETRTMFDLAARRKLENQIPTMPKIEEPGILLTFYPEHREYSWHTWIHMTPDVVRFGTNEFHLHSVLPDSKTESSITSAGEHLEMIWKMAFTLGYTVSKKKPKTKK</sequence>
<dbReference type="RefSeq" id="WP_135638921.1">
    <property type="nucleotide sequence ID" value="NZ_RQFF01000009.1"/>
</dbReference>
<keyword evidence="2" id="KW-1185">Reference proteome</keyword>
<dbReference type="EMBL" id="RQFF01000009">
    <property type="protein sequence ID" value="TGK75842.1"/>
    <property type="molecule type" value="Genomic_DNA"/>
</dbReference>
<gene>
    <name evidence="1" type="ORF">EHQ18_01885</name>
</gene>
<dbReference type="OrthoDB" id="310066at2"/>
<organism evidence="1 2">
    <name type="scientific">Leptospira kanakyensis</name>
    <dbReference type="NCBI Taxonomy" id="2484968"/>
    <lineage>
        <taxon>Bacteria</taxon>
        <taxon>Pseudomonadati</taxon>
        <taxon>Spirochaetota</taxon>
        <taxon>Spirochaetia</taxon>
        <taxon>Leptospirales</taxon>
        <taxon>Leptospiraceae</taxon>
        <taxon>Leptospira</taxon>
    </lineage>
</organism>
<comment type="caution">
    <text evidence="1">The sequence shown here is derived from an EMBL/GenBank/DDBJ whole genome shotgun (WGS) entry which is preliminary data.</text>
</comment>
<evidence type="ECO:0000313" key="2">
    <source>
        <dbReference type="Proteomes" id="UP000297239"/>
    </source>
</evidence>
<dbReference type="Proteomes" id="UP000297239">
    <property type="component" value="Unassembled WGS sequence"/>
</dbReference>
<proteinExistence type="predicted"/>
<accession>A0A6N4Q6W6</accession>
<dbReference type="AlphaFoldDB" id="A0A6N4Q6W6"/>
<reference evidence="1" key="1">
    <citation type="journal article" date="2019" name="PLoS Negl. Trop. Dis.">
        <title>Revisiting the worldwide diversity of Leptospira species in the environment.</title>
        <authorList>
            <person name="Vincent A.T."/>
            <person name="Schiettekatte O."/>
            <person name="Bourhy P."/>
            <person name="Veyrier F.J."/>
            <person name="Picardeau M."/>
        </authorList>
    </citation>
    <scope>NUCLEOTIDE SEQUENCE [LARGE SCALE GENOMIC DNA]</scope>
    <source>
        <strain evidence="1">201800293</strain>
    </source>
</reference>
<protein>
    <submittedName>
        <fullName evidence="1">Uncharacterized protein</fullName>
    </submittedName>
</protein>
<evidence type="ECO:0000313" key="1">
    <source>
        <dbReference type="EMBL" id="TGK75842.1"/>
    </source>
</evidence>
<name>A0A6N4Q6W6_9LEPT</name>